<reference evidence="2 3" key="1">
    <citation type="journal article" date="2019" name="Int. J. Syst. Evol. Microbiol.">
        <title>The Global Catalogue of Microorganisms (GCM) 10K type strain sequencing project: providing services to taxonomists for standard genome sequencing and annotation.</title>
        <authorList>
            <consortium name="The Broad Institute Genomics Platform"/>
            <consortium name="The Broad Institute Genome Sequencing Center for Infectious Disease"/>
            <person name="Wu L."/>
            <person name="Ma J."/>
        </authorList>
    </citation>
    <scope>NUCLEOTIDE SEQUENCE [LARGE SCALE GENOMIC DNA]</scope>
    <source>
        <strain evidence="2 3">CGMCC 1.12562</strain>
    </source>
</reference>
<gene>
    <name evidence="2" type="ORF">ACFOKC_04075</name>
</gene>
<proteinExistence type="predicted"/>
<dbReference type="Gene3D" id="2.50.20.20">
    <property type="match status" value="1"/>
</dbReference>
<comment type="caution">
    <text evidence="2">The sequence shown here is derived from an EMBL/GenBank/DDBJ whole genome shotgun (WGS) entry which is preliminary data.</text>
</comment>
<accession>A0ABD5NC92</accession>
<keyword evidence="3" id="KW-1185">Reference proteome</keyword>
<dbReference type="AlphaFoldDB" id="A0ABD5NC92"/>
<dbReference type="SUPFAM" id="SSF89392">
    <property type="entry name" value="Prokaryotic lipoproteins and lipoprotein localization factors"/>
    <property type="match status" value="1"/>
</dbReference>
<sequence length="253" mass="26732">MQRRALSALCVAALLVTAGCAGLGGSGDDGADGQSRAAQIATDSGEAMQDVETYQMDVEMEVSANGQTLTMTQRGVYNRTAERARIDMTVRGTEAVSYMDGTTMYVKTNGMWQTRDVADQEPWESGSGLARQQEMLGTGEVSVTGSATVDGVATTVLTLEPDPEELKQFLAGQGSSGSLDDASIDDVTYELYVANETDRPRKVEMEMEMTIQGQSATADATIAFSNYGEPVTVEIPEDAPTASVSPVRPTAAA</sequence>
<protein>
    <submittedName>
        <fullName evidence="2">DUF6612 family protein</fullName>
    </submittedName>
</protein>
<evidence type="ECO:0000256" key="1">
    <source>
        <dbReference type="SAM" id="MobiDB-lite"/>
    </source>
</evidence>
<evidence type="ECO:0000313" key="3">
    <source>
        <dbReference type="Proteomes" id="UP001595660"/>
    </source>
</evidence>
<dbReference type="Pfam" id="PF20316">
    <property type="entry name" value="DUF6612"/>
    <property type="match status" value="1"/>
</dbReference>
<dbReference type="RefSeq" id="WP_232571967.1">
    <property type="nucleotide sequence ID" value="NZ_CP089466.1"/>
</dbReference>
<dbReference type="InterPro" id="IPR046720">
    <property type="entry name" value="DUF6612"/>
</dbReference>
<dbReference type="PROSITE" id="PS51257">
    <property type="entry name" value="PROKAR_LIPOPROTEIN"/>
    <property type="match status" value="1"/>
</dbReference>
<dbReference type="GeneID" id="69117185"/>
<dbReference type="EMBL" id="JBHRWN010000002">
    <property type="protein sequence ID" value="MFC3476895.1"/>
    <property type="molecule type" value="Genomic_DNA"/>
</dbReference>
<feature type="region of interest" description="Disordered" evidence="1">
    <location>
        <begin position="25"/>
        <end position="46"/>
    </location>
</feature>
<dbReference type="Proteomes" id="UP001595660">
    <property type="component" value="Unassembled WGS sequence"/>
</dbReference>
<dbReference type="InterPro" id="IPR029046">
    <property type="entry name" value="LolA/LolB/LppX"/>
</dbReference>
<evidence type="ECO:0000313" key="2">
    <source>
        <dbReference type="EMBL" id="MFC3476895.1"/>
    </source>
</evidence>
<name>A0ABD5NC92_9EURY</name>
<organism evidence="2 3">
    <name type="scientific">Halobacterium litoreum</name>
    <dbReference type="NCBI Taxonomy" id="2039234"/>
    <lineage>
        <taxon>Archaea</taxon>
        <taxon>Methanobacteriati</taxon>
        <taxon>Methanobacteriota</taxon>
        <taxon>Stenosarchaea group</taxon>
        <taxon>Halobacteria</taxon>
        <taxon>Halobacteriales</taxon>
        <taxon>Halobacteriaceae</taxon>
        <taxon>Halobacterium</taxon>
    </lineage>
</organism>